<dbReference type="RefSeq" id="WP_130492743.1">
    <property type="nucleotide sequence ID" value="NZ_SGXD01000002.1"/>
</dbReference>
<protein>
    <submittedName>
        <fullName evidence="1">Uncharacterized protein</fullName>
    </submittedName>
</protein>
<dbReference type="Proteomes" id="UP000293638">
    <property type="component" value="Unassembled WGS sequence"/>
</dbReference>
<keyword evidence="2" id="KW-1185">Reference proteome</keyword>
<dbReference type="OrthoDB" id="3685046at2"/>
<proteinExistence type="predicted"/>
<reference evidence="1 2" key="1">
    <citation type="submission" date="2019-02" db="EMBL/GenBank/DDBJ databases">
        <title>Genomic Encyclopedia of Type Strains, Phase IV (KMG-IV): sequencing the most valuable type-strain genomes for metagenomic binning, comparative biology and taxonomic classification.</title>
        <authorList>
            <person name="Goeker M."/>
        </authorList>
    </citation>
    <scope>NUCLEOTIDE SEQUENCE [LARGE SCALE GENOMIC DNA]</scope>
    <source>
        <strain evidence="1 2">DSM 45622</strain>
    </source>
</reference>
<evidence type="ECO:0000313" key="1">
    <source>
        <dbReference type="EMBL" id="RZS90261.1"/>
    </source>
</evidence>
<accession>A0A4Q7NT07</accession>
<dbReference type="EMBL" id="SGXD01000002">
    <property type="protein sequence ID" value="RZS90261.1"/>
    <property type="molecule type" value="Genomic_DNA"/>
</dbReference>
<organism evidence="1 2">
    <name type="scientific">Motilibacter rhizosphaerae</name>
    <dbReference type="NCBI Taxonomy" id="598652"/>
    <lineage>
        <taxon>Bacteria</taxon>
        <taxon>Bacillati</taxon>
        <taxon>Actinomycetota</taxon>
        <taxon>Actinomycetes</taxon>
        <taxon>Motilibacterales</taxon>
        <taxon>Motilibacteraceae</taxon>
        <taxon>Motilibacter</taxon>
    </lineage>
</organism>
<name>A0A4Q7NT07_9ACTN</name>
<dbReference type="AlphaFoldDB" id="A0A4Q7NT07"/>
<sequence>MAFWRRSRGPSSSLPSPAPVERWSPLAALALELGQAVALQEAAERVVQGCAAPGPVEPHWAEEGGPVVTELLAVATRIGDLQVAEVDAELKEDGCYLVHMHQAAVDRAVRLVRAAAGDEGADRERRQLQGLEVPAAEGVEAPGPQLRHLHTEVLGLLAAAGRTATAPTVGTAGRATGGVPVTHPA</sequence>
<evidence type="ECO:0000313" key="2">
    <source>
        <dbReference type="Proteomes" id="UP000293638"/>
    </source>
</evidence>
<gene>
    <name evidence="1" type="ORF">EV189_2045</name>
</gene>
<comment type="caution">
    <text evidence="1">The sequence shown here is derived from an EMBL/GenBank/DDBJ whole genome shotgun (WGS) entry which is preliminary data.</text>
</comment>